<proteinExistence type="predicted"/>
<name>A0A0E9PTQ6_ANGAN</name>
<reference evidence="1" key="2">
    <citation type="journal article" date="2015" name="Fish Shellfish Immunol.">
        <title>Early steps in the European eel (Anguilla anguilla)-Vibrio vulnificus interaction in the gills: Role of the RtxA13 toxin.</title>
        <authorList>
            <person name="Callol A."/>
            <person name="Pajuelo D."/>
            <person name="Ebbesson L."/>
            <person name="Teles M."/>
            <person name="MacKenzie S."/>
            <person name="Amaro C."/>
        </authorList>
    </citation>
    <scope>NUCLEOTIDE SEQUENCE</scope>
</reference>
<organism evidence="1">
    <name type="scientific">Anguilla anguilla</name>
    <name type="common">European freshwater eel</name>
    <name type="synonym">Muraena anguilla</name>
    <dbReference type="NCBI Taxonomy" id="7936"/>
    <lineage>
        <taxon>Eukaryota</taxon>
        <taxon>Metazoa</taxon>
        <taxon>Chordata</taxon>
        <taxon>Craniata</taxon>
        <taxon>Vertebrata</taxon>
        <taxon>Euteleostomi</taxon>
        <taxon>Actinopterygii</taxon>
        <taxon>Neopterygii</taxon>
        <taxon>Teleostei</taxon>
        <taxon>Anguilliformes</taxon>
        <taxon>Anguillidae</taxon>
        <taxon>Anguilla</taxon>
    </lineage>
</organism>
<evidence type="ECO:0000313" key="1">
    <source>
        <dbReference type="EMBL" id="JAH07864.1"/>
    </source>
</evidence>
<reference evidence="1" key="1">
    <citation type="submission" date="2014-11" db="EMBL/GenBank/DDBJ databases">
        <authorList>
            <person name="Amaro Gonzalez C."/>
        </authorList>
    </citation>
    <scope>NUCLEOTIDE SEQUENCE</scope>
</reference>
<dbReference type="EMBL" id="GBXM01100713">
    <property type="protein sequence ID" value="JAH07864.1"/>
    <property type="molecule type" value="Transcribed_RNA"/>
</dbReference>
<sequence>MHVQVKFMTSLHMSNLTWSTMQR</sequence>
<protein>
    <submittedName>
        <fullName evidence="1">Uncharacterized protein</fullName>
    </submittedName>
</protein>
<accession>A0A0E9PTQ6</accession>
<dbReference type="AlphaFoldDB" id="A0A0E9PTQ6"/>